<feature type="domain" description="Chromo" evidence="2">
    <location>
        <begin position="1032"/>
        <end position="1086"/>
    </location>
</feature>
<dbReference type="Pfam" id="PF11917">
    <property type="entry name" value="DUF3435"/>
    <property type="match status" value="1"/>
</dbReference>
<sequence>MEALDLDQIERVRGQLAELEVPEAPPLLTSEELQYFWDRGNKRRPLPPNRADNTKVNIIDGTRRWSAGLAEAFARYLMRREKSRIGALSTIRLYLRQLSAIYRKYTGEHLESRLRDHFVAVAKLEHARLFGLRQEPKHKKVLDPSGFTYLAHFRWVRDKKTTFKIGLDRLDDSLIRDFLMWTGCRRHELVYAHPKNKKKKIKEYDEESDAYTDVDEPDPYILPRPKECWVCGGVDERTESQYKVLCWEDIDLWILHDPMRNGGRDYLAMQVLLRFHKGHNKEIVPTWFPFVEEKLPLLCPISKLLAKAISERVVDLSGYDTCAEPYFNTKISMPAVHIPWKKEFWHKPVFRKTVESVEGPIKSDKPLGAKSFDNNSETLGKAGGFPDRFQSYVYRRGNLEILDKNYRESIRDQGARHRPNSAVYQRHYANAMRNAMSQDAGLGRGTESPYLDILNHLGIQYDENAPTGVSDEEMRIIGPDSTIRRLEREWLALETALLAKYGKSTKATGTDRKMREQKANELRAARQRRRRKAADLLRKDHFKKRNNTELDRQLRGIHEPQQPLQKVIFSLPERRVLAEILGDLDEDLPEIEIVQRKVDAINAWIDYAWKIEPKEPAPNQGVLRMPLTEITKQVEAPQAVLELPMHDRTIAPKPRYVSMIQKPVSPAAPMRPDTAMFQNPPPPYSEVDTARPSGATILGGSGTDTLSAARKPTPKPYKCFFCGRRFTRKGNRWNCEERHLKRRSTEAVPCPDPGCKLKGIVLENELRFKNHAKFIHDHDMRPTVTTEARCDHLEDHPERARDGPLTYPHGALENLGHFEAAVGSEESFKPSQDHSTYPELEENPWISPIFMPADTFMEDCSLVTTTASPTMLVEDLAVPECPSLNSALSDLTDPDTCWSPLQPCDAFIDPLIDTSVPVAMESSESSAWEDVGIPLQPALTHGTLLGPASPESLAQVNQPPMLYSLPSTIPMEYIDPAIREESPDSCQAAMNRTTGGARSLVAVDTAETNAATSEPDEVQRVPDYIVSGEEFWNVECLLDRRLRRKSQKGRPAVQYLVRWENHGPENDRWEPRRSLKQDVPDMVREFDTAYLSRNFVADKVGPRV</sequence>
<protein>
    <recommendedName>
        <fullName evidence="2">Chromo domain-containing protein</fullName>
    </recommendedName>
</protein>
<dbReference type="STRING" id="363999.A0A439D7F4"/>
<dbReference type="Pfam" id="PF00385">
    <property type="entry name" value="Chromo"/>
    <property type="match status" value="1"/>
</dbReference>
<dbReference type="GO" id="GO:0006338">
    <property type="term" value="P:chromatin remodeling"/>
    <property type="evidence" value="ECO:0007669"/>
    <property type="project" value="UniProtKB-ARBA"/>
</dbReference>
<dbReference type="InterPro" id="IPR021842">
    <property type="entry name" value="DUF3435"/>
</dbReference>
<gene>
    <name evidence="3" type="ORF">EKO27_g4778</name>
</gene>
<evidence type="ECO:0000313" key="4">
    <source>
        <dbReference type="Proteomes" id="UP000286045"/>
    </source>
</evidence>
<dbReference type="Gene3D" id="2.40.50.40">
    <property type="match status" value="1"/>
</dbReference>
<evidence type="ECO:0000313" key="3">
    <source>
        <dbReference type="EMBL" id="RWA10324.1"/>
    </source>
</evidence>
<evidence type="ECO:0000256" key="1">
    <source>
        <dbReference type="ARBA" id="ARBA00011353"/>
    </source>
</evidence>
<dbReference type="PANTHER" id="PTHR37535">
    <property type="entry name" value="FLUG DOMAIN PROTEIN"/>
    <property type="match status" value="1"/>
</dbReference>
<dbReference type="PANTHER" id="PTHR37535:SF4">
    <property type="entry name" value="FLUG DOMAIN-CONTAINING PROTEIN"/>
    <property type="match status" value="1"/>
</dbReference>
<comment type="subunit">
    <text evidence="1">Component of the NuA4 histone acetyltransferase complex.</text>
</comment>
<reference evidence="3 4" key="1">
    <citation type="submission" date="2018-12" db="EMBL/GenBank/DDBJ databases">
        <title>Draft genome sequence of Xylaria grammica IHI A82.</title>
        <authorList>
            <person name="Buettner E."/>
            <person name="Kellner H."/>
        </authorList>
    </citation>
    <scope>NUCLEOTIDE SEQUENCE [LARGE SCALE GENOMIC DNA]</scope>
    <source>
        <strain evidence="3 4">IHI A82</strain>
    </source>
</reference>
<dbReference type="SMART" id="SM00298">
    <property type="entry name" value="CHROMO"/>
    <property type="match status" value="1"/>
</dbReference>
<keyword evidence="4" id="KW-1185">Reference proteome</keyword>
<dbReference type="InterPro" id="IPR016197">
    <property type="entry name" value="Chromo-like_dom_sf"/>
</dbReference>
<accession>A0A439D7F4</accession>
<dbReference type="InterPro" id="IPR023780">
    <property type="entry name" value="Chromo_domain"/>
</dbReference>
<dbReference type="InterPro" id="IPR000953">
    <property type="entry name" value="Chromo/chromo_shadow_dom"/>
</dbReference>
<dbReference type="PROSITE" id="PS50013">
    <property type="entry name" value="CHROMO_2"/>
    <property type="match status" value="1"/>
</dbReference>
<dbReference type="CDD" id="cd00024">
    <property type="entry name" value="CD_CSD"/>
    <property type="match status" value="1"/>
</dbReference>
<dbReference type="EMBL" id="RYZI01000118">
    <property type="protein sequence ID" value="RWA10324.1"/>
    <property type="molecule type" value="Genomic_DNA"/>
</dbReference>
<comment type="caution">
    <text evidence="3">The sequence shown here is derived from an EMBL/GenBank/DDBJ whole genome shotgun (WGS) entry which is preliminary data.</text>
</comment>
<evidence type="ECO:0000259" key="2">
    <source>
        <dbReference type="PROSITE" id="PS50013"/>
    </source>
</evidence>
<dbReference type="AlphaFoldDB" id="A0A439D7F4"/>
<organism evidence="3 4">
    <name type="scientific">Xylaria grammica</name>
    <dbReference type="NCBI Taxonomy" id="363999"/>
    <lineage>
        <taxon>Eukaryota</taxon>
        <taxon>Fungi</taxon>
        <taxon>Dikarya</taxon>
        <taxon>Ascomycota</taxon>
        <taxon>Pezizomycotina</taxon>
        <taxon>Sordariomycetes</taxon>
        <taxon>Xylariomycetidae</taxon>
        <taxon>Xylariales</taxon>
        <taxon>Xylariaceae</taxon>
        <taxon>Xylaria</taxon>
    </lineage>
</organism>
<proteinExistence type="predicted"/>
<dbReference type="SUPFAM" id="SSF54160">
    <property type="entry name" value="Chromo domain-like"/>
    <property type="match status" value="1"/>
</dbReference>
<dbReference type="Proteomes" id="UP000286045">
    <property type="component" value="Unassembled WGS sequence"/>
</dbReference>
<name>A0A439D7F4_9PEZI</name>